<feature type="domain" description="Glycosyltransferase 2-like" evidence="8">
    <location>
        <begin position="5"/>
        <end position="165"/>
    </location>
</feature>
<gene>
    <name evidence="9" type="ORF">DKZ56_06335</name>
</gene>
<evidence type="ECO:0000256" key="3">
    <source>
        <dbReference type="ARBA" id="ARBA00022679"/>
    </source>
</evidence>
<comment type="subcellular location">
    <subcellularLocation>
        <location evidence="1">Membrane</location>
        <topology evidence="1">Multi-pass membrane protein</topology>
    </subcellularLocation>
</comment>
<dbReference type="Gene3D" id="3.90.550.10">
    <property type="entry name" value="Spore Coat Polysaccharide Biosynthesis Protein SpsA, Chain A"/>
    <property type="match status" value="1"/>
</dbReference>
<dbReference type="InterPro" id="IPR050256">
    <property type="entry name" value="Glycosyltransferase_2"/>
</dbReference>
<dbReference type="Pfam" id="PF00535">
    <property type="entry name" value="Glycos_transf_2"/>
    <property type="match status" value="1"/>
</dbReference>
<feature type="transmembrane region" description="Helical" evidence="7">
    <location>
        <begin position="264"/>
        <end position="286"/>
    </location>
</feature>
<evidence type="ECO:0000256" key="2">
    <source>
        <dbReference type="ARBA" id="ARBA00022676"/>
    </source>
</evidence>
<keyword evidence="3 9" id="KW-0808">Transferase</keyword>
<feature type="transmembrane region" description="Helical" evidence="7">
    <location>
        <begin position="228"/>
        <end position="252"/>
    </location>
</feature>
<name>A0A4P6UWY5_9BACL</name>
<dbReference type="InterPro" id="IPR001173">
    <property type="entry name" value="Glyco_trans_2-like"/>
</dbReference>
<evidence type="ECO:0000313" key="9">
    <source>
        <dbReference type="EMBL" id="QBK27135.1"/>
    </source>
</evidence>
<evidence type="ECO:0000256" key="7">
    <source>
        <dbReference type="SAM" id="Phobius"/>
    </source>
</evidence>
<keyword evidence="10" id="KW-1185">Reference proteome</keyword>
<dbReference type="EMBL" id="CP036528">
    <property type="protein sequence ID" value="QBK27135.1"/>
    <property type="molecule type" value="Genomic_DNA"/>
</dbReference>
<evidence type="ECO:0000256" key="5">
    <source>
        <dbReference type="ARBA" id="ARBA00022989"/>
    </source>
</evidence>
<evidence type="ECO:0000256" key="4">
    <source>
        <dbReference type="ARBA" id="ARBA00022692"/>
    </source>
</evidence>
<evidence type="ECO:0000256" key="1">
    <source>
        <dbReference type="ARBA" id="ARBA00004141"/>
    </source>
</evidence>
<evidence type="ECO:0000259" key="8">
    <source>
        <dbReference type="Pfam" id="PF00535"/>
    </source>
</evidence>
<dbReference type="KEGG" id="uth:DKZ56_06335"/>
<dbReference type="InterPro" id="IPR029044">
    <property type="entry name" value="Nucleotide-diphossugar_trans"/>
</dbReference>
<dbReference type="CDD" id="cd04187">
    <property type="entry name" value="DPM1_like_bac"/>
    <property type="match status" value="1"/>
</dbReference>
<keyword evidence="2" id="KW-0328">Glycosyltransferase</keyword>
<dbReference type="AlphaFoldDB" id="A0A4P6UWY5"/>
<evidence type="ECO:0000313" key="10">
    <source>
        <dbReference type="Proteomes" id="UP000291151"/>
    </source>
</evidence>
<evidence type="ECO:0000256" key="6">
    <source>
        <dbReference type="ARBA" id="ARBA00023136"/>
    </source>
</evidence>
<dbReference type="GO" id="GO:0005886">
    <property type="term" value="C:plasma membrane"/>
    <property type="evidence" value="ECO:0007669"/>
    <property type="project" value="TreeGrafter"/>
</dbReference>
<keyword evidence="5 7" id="KW-1133">Transmembrane helix</keyword>
<dbReference type="Proteomes" id="UP000291151">
    <property type="component" value="Chromosome"/>
</dbReference>
<sequence>MPILSIVIPAYNEEKMILKAAYTISELLNKEKISAEILFVNDGSEDNTWKEIQRASQEIENVRGISLSRNFGKESAILAGLTHAKGDCCIVMDCDLQHPPETIIEMYRLWKDGYDIVEGFKKSRGKEGKIKTFFAKSFYRLINRVTGFDMSASSDFKLLDRKVVDAYLQLPERKVFFRALTFWLGFKSIGVEYEVQERTEGKTKWSYLSLIKYAITNITSFSTAPMQIITIIGVLFFIFSIVLGVQSLINFFSGRSLEGFTTVILLLLGIGSVLMMSLGIIGYYIAKIYEEVKRRPRYIVSEKTNDKDE</sequence>
<dbReference type="SUPFAM" id="SSF53448">
    <property type="entry name" value="Nucleotide-diphospho-sugar transferases"/>
    <property type="match status" value="1"/>
</dbReference>
<proteinExistence type="predicted"/>
<dbReference type="PANTHER" id="PTHR48090:SF1">
    <property type="entry name" value="PROPHAGE BACTOPRENOL GLUCOSYL TRANSFERASE HOMOLOG"/>
    <property type="match status" value="1"/>
</dbReference>
<accession>A0A4P6UWY5</accession>
<dbReference type="GO" id="GO:0016757">
    <property type="term" value="F:glycosyltransferase activity"/>
    <property type="evidence" value="ECO:0007669"/>
    <property type="project" value="UniProtKB-KW"/>
</dbReference>
<protein>
    <submittedName>
        <fullName evidence="9">Glycosyltransferase</fullName>
    </submittedName>
</protein>
<reference evidence="9 10" key="1">
    <citation type="submission" date="2019-02" db="EMBL/GenBank/DDBJ databases">
        <title>Ureibacillus thermophilus.</title>
        <authorList>
            <person name="Sunny J.S."/>
            <person name="Natarajan A."/>
            <person name="Saleena L.M."/>
        </authorList>
    </citation>
    <scope>NUCLEOTIDE SEQUENCE [LARGE SCALE GENOMIC DNA]</scope>
    <source>
        <strain evidence="9 10">LM102</strain>
    </source>
</reference>
<keyword evidence="4 7" id="KW-0812">Transmembrane</keyword>
<organism evidence="9 10">
    <name type="scientific">Ureibacillus thermophilus</name>
    <dbReference type="NCBI Taxonomy" id="367743"/>
    <lineage>
        <taxon>Bacteria</taxon>
        <taxon>Bacillati</taxon>
        <taxon>Bacillota</taxon>
        <taxon>Bacilli</taxon>
        <taxon>Bacillales</taxon>
        <taxon>Caryophanaceae</taxon>
        <taxon>Ureibacillus</taxon>
    </lineage>
</organism>
<dbReference type="PANTHER" id="PTHR48090">
    <property type="entry name" value="UNDECAPRENYL-PHOSPHATE 4-DEOXY-4-FORMAMIDO-L-ARABINOSE TRANSFERASE-RELATED"/>
    <property type="match status" value="1"/>
</dbReference>
<keyword evidence="6 7" id="KW-0472">Membrane</keyword>